<dbReference type="InterPro" id="IPR023996">
    <property type="entry name" value="TonB-dep_OMP_SusC/RagA"/>
</dbReference>
<accession>A0A4Q0MBP7</accession>
<dbReference type="EMBL" id="RXOC01000005">
    <property type="protein sequence ID" value="RXF70176.1"/>
    <property type="molecule type" value="Genomic_DNA"/>
</dbReference>
<comment type="caution">
    <text evidence="3">The sequence shown here is derived from an EMBL/GenBank/DDBJ whole genome shotgun (WGS) entry which is preliminary data.</text>
</comment>
<keyword evidence="1" id="KW-0998">Cell outer membrane</keyword>
<dbReference type="Gene3D" id="2.170.130.10">
    <property type="entry name" value="TonB-dependent receptor, plug domain"/>
    <property type="match status" value="1"/>
</dbReference>
<sequence>MYKKNTAFRCGRTHYILTKILLIMKLSFILLFLAIIQVRASSFAQKITIQVKEKNFEDFIMDIQQQSGYDFIYSAKLAKHAKPVTFSCRNAYIEEVLKRSLFNQPFTYIVRGRAVTLIEKQQTVQYDQQSQVVGKVTDENNQPLPGVTVHVKNSTETTATNADGNYKINAGTNATLIFRFIGFAEQEIATQGRSTINVSMRPDIKGLNEVVVVGYGTQKKVNLTGAVSSVPGADLALRPAGQTSAALQGVASGVTVIQGSGRPGGDNASIRIRGVGTISTADPLVLIDGVEGSINNIDPNIIESVSILKDAASSSIYGSRAANGVILVTTKRGTGDKISLGYNNYVGWQKETNTPDIVNALDHMLLLNEAYVNAGSTPIYADTLIESYRRQNGVSSDRYPNTDWQKETLTGSGLQQSHFLTVNGGTSKIRMLASFGYLDQAGIIENSSFRRYTVRSNADILFSEKFTAKIDLQYVNAITTEPGAGSGEIFQWINGIPANQIAINENGTWGVGWNGFNPVSGTRDGGTNRTRGPFGSINAVINYKPFKWLNAEVAYAPKYAESLTKNFRKAVQSYLPNGTPSYLAPSKSTLTQGSSQSVYNNMRATLTASQNFASHSFKLLAGMSREDYSTDYMTAYRDTYVLPDYPVLDAGSAATQTASGKGDEWALQSFFGRFNYNYKEKYLLELNGRYDGSSRFMKGNRYGFFPSVSAGWRISEEEFMKEIRTVVANAKIRASWGKLGNQQIAGTDYYPYISSYTLGSYTLGGAAGTIVNTATLTTLANKTIAWESTEEKNIGFDLNLFSKLDITADLYHRRTTGILLKLDIPLIVGLGAPPQNAGIVENRGWELGLGYSGQVRDLKYRIGFNVSDVKNEVVDLRGKNQTGLTVHREGHPAYSIFGYQADGFFQSDEEVASHATQFGTVKAGDIRYIDQNGDNIINEADKVVIGSTIPRYTFGSNINASWKGFDINLQIQGVGKADGYLYGPGIMPFNVGGAIGGTIREDNKDHWTPDNRDASFPRLAFGATNNEQASSFWLKDASYIRLKNFQVGYTLPSTMSGKIKVKRLRLFANGSNLFSIDNFWNGYDVEAPVGQGNYYPQVKVYSFGLEANF</sequence>
<dbReference type="SUPFAM" id="SSF56935">
    <property type="entry name" value="Porins"/>
    <property type="match status" value="1"/>
</dbReference>
<dbReference type="NCBIfam" id="TIGR04057">
    <property type="entry name" value="SusC_RagA_signa"/>
    <property type="match status" value="1"/>
</dbReference>
<dbReference type="Proteomes" id="UP000290848">
    <property type="component" value="Unassembled WGS sequence"/>
</dbReference>
<dbReference type="InterPro" id="IPR037066">
    <property type="entry name" value="Plug_dom_sf"/>
</dbReference>
<keyword evidence="1" id="KW-0812">Transmembrane</keyword>
<evidence type="ECO:0000256" key="1">
    <source>
        <dbReference type="PROSITE-ProRule" id="PRU01360"/>
    </source>
</evidence>
<keyword evidence="1" id="KW-0813">Transport</keyword>
<dbReference type="Pfam" id="PF13715">
    <property type="entry name" value="CarbopepD_reg_2"/>
    <property type="match status" value="1"/>
</dbReference>
<dbReference type="InterPro" id="IPR023997">
    <property type="entry name" value="TonB-dep_OMP_SusC/RagA_CS"/>
</dbReference>
<dbReference type="FunFam" id="2.170.130.10:FF:000003">
    <property type="entry name" value="SusC/RagA family TonB-linked outer membrane protein"/>
    <property type="match status" value="1"/>
</dbReference>
<dbReference type="GO" id="GO:0009279">
    <property type="term" value="C:cell outer membrane"/>
    <property type="evidence" value="ECO:0007669"/>
    <property type="project" value="UniProtKB-SubCell"/>
</dbReference>
<dbReference type="PROSITE" id="PS52016">
    <property type="entry name" value="TONB_DEPENDENT_REC_3"/>
    <property type="match status" value="1"/>
</dbReference>
<dbReference type="Pfam" id="PF07715">
    <property type="entry name" value="Plug"/>
    <property type="match status" value="1"/>
</dbReference>
<dbReference type="NCBIfam" id="TIGR04056">
    <property type="entry name" value="OMP_RagA_SusC"/>
    <property type="match status" value="1"/>
</dbReference>
<comment type="subcellular location">
    <subcellularLocation>
        <location evidence="1">Cell outer membrane</location>
        <topology evidence="1">Multi-pass membrane protein</topology>
    </subcellularLocation>
</comment>
<gene>
    <name evidence="3" type="ORF">EKH83_09885</name>
</gene>
<feature type="domain" description="TonB-dependent receptor plug" evidence="2">
    <location>
        <begin position="220"/>
        <end position="325"/>
    </location>
</feature>
<dbReference type="InterPro" id="IPR008969">
    <property type="entry name" value="CarboxyPept-like_regulatory"/>
</dbReference>
<keyword evidence="1" id="KW-0472">Membrane</keyword>
<dbReference type="Gene3D" id="2.60.40.1120">
    <property type="entry name" value="Carboxypeptidase-like, regulatory domain"/>
    <property type="match status" value="1"/>
</dbReference>
<comment type="similarity">
    <text evidence="1">Belongs to the TonB-dependent receptor family.</text>
</comment>
<evidence type="ECO:0000313" key="3">
    <source>
        <dbReference type="EMBL" id="RXF70176.1"/>
    </source>
</evidence>
<evidence type="ECO:0000259" key="2">
    <source>
        <dbReference type="Pfam" id="PF07715"/>
    </source>
</evidence>
<protein>
    <submittedName>
        <fullName evidence="3">SusC/RagA family TonB-linked outer membrane protein</fullName>
    </submittedName>
</protein>
<proteinExistence type="inferred from homology"/>
<dbReference type="AlphaFoldDB" id="A0A4Q0MBP7"/>
<dbReference type="InterPro" id="IPR039426">
    <property type="entry name" value="TonB-dep_rcpt-like"/>
</dbReference>
<dbReference type="InterPro" id="IPR012910">
    <property type="entry name" value="Plug_dom"/>
</dbReference>
<keyword evidence="1" id="KW-1134">Transmembrane beta strand</keyword>
<evidence type="ECO:0000313" key="4">
    <source>
        <dbReference type="Proteomes" id="UP000290848"/>
    </source>
</evidence>
<dbReference type="SUPFAM" id="SSF49464">
    <property type="entry name" value="Carboxypeptidase regulatory domain-like"/>
    <property type="match status" value="1"/>
</dbReference>
<organism evidence="3 4">
    <name type="scientific">Arcticibacter tournemirensis</name>
    <dbReference type="NCBI Taxonomy" id="699437"/>
    <lineage>
        <taxon>Bacteria</taxon>
        <taxon>Pseudomonadati</taxon>
        <taxon>Bacteroidota</taxon>
        <taxon>Sphingobacteriia</taxon>
        <taxon>Sphingobacteriales</taxon>
        <taxon>Sphingobacteriaceae</taxon>
        <taxon>Arcticibacter</taxon>
    </lineage>
</organism>
<reference evidence="3 4" key="1">
    <citation type="submission" date="2018-12" db="EMBL/GenBank/DDBJ databases">
        <title>The Draft Genome Sequence of the Soil Bacterium Pedobacter tournemirensis R1.</title>
        <authorList>
            <person name="He J."/>
        </authorList>
    </citation>
    <scope>NUCLEOTIDE SEQUENCE [LARGE SCALE GENOMIC DNA]</scope>
    <source>
        <strain evidence="3 4">R1</strain>
    </source>
</reference>
<name>A0A4Q0MBP7_9SPHI</name>